<evidence type="ECO:0000256" key="2">
    <source>
        <dbReference type="ARBA" id="ARBA00007773"/>
    </source>
</evidence>
<evidence type="ECO:0008006" key="7">
    <source>
        <dbReference type="Google" id="ProtNLM"/>
    </source>
</evidence>
<keyword evidence="6" id="KW-1185">Reference proteome</keyword>
<evidence type="ECO:0000256" key="4">
    <source>
        <dbReference type="SAM" id="SignalP"/>
    </source>
</evidence>
<evidence type="ECO:0000313" key="6">
    <source>
        <dbReference type="Proteomes" id="UP001168990"/>
    </source>
</evidence>
<keyword evidence="4" id="KW-0732">Signal</keyword>
<proteinExistence type="inferred from homology"/>
<organism evidence="5 6">
    <name type="scientific">Microctonus aethiopoides</name>
    <dbReference type="NCBI Taxonomy" id="144406"/>
    <lineage>
        <taxon>Eukaryota</taxon>
        <taxon>Metazoa</taxon>
        <taxon>Ecdysozoa</taxon>
        <taxon>Arthropoda</taxon>
        <taxon>Hexapoda</taxon>
        <taxon>Insecta</taxon>
        <taxon>Pterygota</taxon>
        <taxon>Neoptera</taxon>
        <taxon>Endopterygota</taxon>
        <taxon>Hymenoptera</taxon>
        <taxon>Apocrita</taxon>
        <taxon>Ichneumonoidea</taxon>
        <taxon>Braconidae</taxon>
        <taxon>Euphorinae</taxon>
        <taxon>Microctonus</taxon>
    </lineage>
</organism>
<evidence type="ECO:0000313" key="5">
    <source>
        <dbReference type="EMBL" id="KAK0157702.1"/>
    </source>
</evidence>
<comment type="similarity">
    <text evidence="2">Belongs to the diuretic hormone class 2 family.</text>
</comment>
<reference evidence="5" key="2">
    <citation type="submission" date="2023-03" db="EMBL/GenBank/DDBJ databases">
        <authorList>
            <person name="Inwood S.N."/>
            <person name="Skelly J.G."/>
            <person name="Guhlin J."/>
            <person name="Harrop T.W.R."/>
            <person name="Goldson S.G."/>
            <person name="Dearden P.K."/>
        </authorList>
    </citation>
    <scope>NUCLEOTIDE SEQUENCE</scope>
    <source>
        <strain evidence="5">Irish</strain>
        <tissue evidence="5">Whole body</tissue>
    </source>
</reference>
<name>A0AA39C4G1_9HYME</name>
<dbReference type="EMBL" id="JAQQBS010001425">
    <property type="protein sequence ID" value="KAK0157702.1"/>
    <property type="molecule type" value="Genomic_DNA"/>
</dbReference>
<dbReference type="AlphaFoldDB" id="A0AA39C4G1"/>
<dbReference type="GO" id="GO:0001664">
    <property type="term" value="F:G protein-coupled receptor binding"/>
    <property type="evidence" value="ECO:0007669"/>
    <property type="project" value="TreeGrafter"/>
</dbReference>
<protein>
    <recommendedName>
        <fullName evidence="7">Diuretic hormone class 2</fullName>
    </recommendedName>
</protein>
<dbReference type="GO" id="GO:0007589">
    <property type="term" value="P:body fluid secretion"/>
    <property type="evidence" value="ECO:0007669"/>
    <property type="project" value="InterPro"/>
</dbReference>
<comment type="subcellular location">
    <subcellularLocation>
        <location evidence="1">Secreted</location>
    </subcellularLocation>
</comment>
<evidence type="ECO:0000256" key="1">
    <source>
        <dbReference type="ARBA" id="ARBA00004613"/>
    </source>
</evidence>
<dbReference type="GO" id="GO:0005615">
    <property type="term" value="C:extracellular space"/>
    <property type="evidence" value="ECO:0007669"/>
    <property type="project" value="TreeGrafter"/>
</dbReference>
<feature type="signal peptide" evidence="4">
    <location>
        <begin position="1"/>
        <end position="26"/>
    </location>
</feature>
<reference evidence="5" key="1">
    <citation type="journal article" date="2023" name="bioRxiv">
        <title>Scaffold-level genome assemblies of two parasitoid biocontrol wasps reveal the parthenogenesis mechanism and an associated novel virus.</title>
        <authorList>
            <person name="Inwood S."/>
            <person name="Skelly J."/>
            <person name="Guhlin J."/>
            <person name="Harrop T."/>
            <person name="Goldson S."/>
            <person name="Dearden P."/>
        </authorList>
    </citation>
    <scope>NUCLEOTIDE SEQUENCE</scope>
    <source>
        <strain evidence="5">Irish</strain>
        <tissue evidence="5">Whole body</tissue>
    </source>
</reference>
<dbReference type="Proteomes" id="UP001168990">
    <property type="component" value="Unassembled WGS sequence"/>
</dbReference>
<dbReference type="PANTHER" id="PTHR41146">
    <property type="entry name" value="DIURETIC HORMONE CLASS 2"/>
    <property type="match status" value="1"/>
</dbReference>
<accession>A0AA39C4G1</accession>
<evidence type="ECO:0000256" key="3">
    <source>
        <dbReference type="ARBA" id="ARBA00022525"/>
    </source>
</evidence>
<feature type="chain" id="PRO_5041428249" description="Diuretic hormone class 2" evidence="4">
    <location>
        <begin position="27"/>
        <end position="105"/>
    </location>
</feature>
<dbReference type="GO" id="GO:0008613">
    <property type="term" value="F:diuretic hormone activity"/>
    <property type="evidence" value="ECO:0007669"/>
    <property type="project" value="InterPro"/>
</dbReference>
<gene>
    <name evidence="5" type="ORF">PV328_011407</name>
</gene>
<comment type="caution">
    <text evidence="5">The sequence shown here is derived from an EMBL/GenBank/DDBJ whole genome shotgun (WGS) entry which is preliminary data.</text>
</comment>
<dbReference type="InterPro" id="IPR034439">
    <property type="entry name" value="DH2-like"/>
</dbReference>
<dbReference type="PANTHER" id="PTHR41146:SF1">
    <property type="entry name" value="DIURETIC HORMONE CLASS 2"/>
    <property type="match status" value="1"/>
</dbReference>
<keyword evidence="3" id="KW-0964">Secreted</keyword>
<sequence>MQHKMALAWMIVVAVAVFAVSAQVEAAPFPQERQVYLDQLEDNPQALYELISSFNKLRELENTKRAFGLDFGLNRGFSGSQTAKHLMGMAAANYANGPGRRRRSE</sequence>